<dbReference type="Proteomes" id="UP000287651">
    <property type="component" value="Unassembled WGS sequence"/>
</dbReference>
<evidence type="ECO:0000313" key="1">
    <source>
        <dbReference type="EMBL" id="RRT84737.1"/>
    </source>
</evidence>
<dbReference type="GO" id="GO:0003723">
    <property type="term" value="F:RNA binding"/>
    <property type="evidence" value="ECO:0007669"/>
    <property type="project" value="TreeGrafter"/>
</dbReference>
<dbReference type="Gene3D" id="3.40.50.300">
    <property type="entry name" value="P-loop containing nucleotide triphosphate hydrolases"/>
    <property type="match status" value="1"/>
</dbReference>
<dbReference type="GO" id="GO:0004386">
    <property type="term" value="F:helicase activity"/>
    <property type="evidence" value="ECO:0007669"/>
    <property type="project" value="TreeGrafter"/>
</dbReference>
<gene>
    <name evidence="1" type="ORF">B296_00011364</name>
</gene>
<dbReference type="InterPro" id="IPR027417">
    <property type="entry name" value="P-loop_NTPase"/>
</dbReference>
<name>A0A427B8E7_ENSVE</name>
<dbReference type="AlphaFoldDB" id="A0A427B8E7"/>
<proteinExistence type="predicted"/>
<dbReference type="EMBL" id="AMZH03000242">
    <property type="protein sequence ID" value="RRT84737.1"/>
    <property type="molecule type" value="Genomic_DNA"/>
</dbReference>
<evidence type="ECO:0008006" key="3">
    <source>
        <dbReference type="Google" id="ProtNLM"/>
    </source>
</evidence>
<organism evidence="1 2">
    <name type="scientific">Ensete ventricosum</name>
    <name type="common">Abyssinian banana</name>
    <name type="synonym">Musa ensete</name>
    <dbReference type="NCBI Taxonomy" id="4639"/>
    <lineage>
        <taxon>Eukaryota</taxon>
        <taxon>Viridiplantae</taxon>
        <taxon>Streptophyta</taxon>
        <taxon>Embryophyta</taxon>
        <taxon>Tracheophyta</taxon>
        <taxon>Spermatophyta</taxon>
        <taxon>Magnoliopsida</taxon>
        <taxon>Liliopsida</taxon>
        <taxon>Zingiberales</taxon>
        <taxon>Musaceae</taxon>
        <taxon>Ensete</taxon>
    </lineage>
</organism>
<dbReference type="SUPFAM" id="SSF52540">
    <property type="entry name" value="P-loop containing nucleoside triphosphate hydrolases"/>
    <property type="match status" value="1"/>
</dbReference>
<protein>
    <recommendedName>
        <fullName evidence="3">Helicase ATP-binding domain-containing protein</fullName>
    </recommendedName>
</protein>
<feature type="non-terminal residue" evidence="1">
    <location>
        <position position="1"/>
    </location>
</feature>
<evidence type="ECO:0000313" key="2">
    <source>
        <dbReference type="Proteomes" id="UP000287651"/>
    </source>
</evidence>
<sequence>LLAGNRVGSGRCRRALKIEEFVRGSTAFSHPVNIWLSSGDRARSDPERPWLTMKRAASSSSPRLLPPHPPGNIPSSVSTPHFWLILCLARQTDYYASHGNPNVLGIVGSNRFGHSSLERQRQRLPVFKYRDAILYLVENHATTIIVGETGSGKTTQIPQVDSCIPCHGLLKNWNYWKFSG</sequence>
<dbReference type="PANTHER" id="PTHR18934">
    <property type="entry name" value="ATP-DEPENDENT RNA HELICASE"/>
    <property type="match status" value="1"/>
</dbReference>
<reference evidence="1 2" key="1">
    <citation type="journal article" date="2014" name="Agronomy (Basel)">
        <title>A Draft Genome Sequence for Ensete ventricosum, the Drought-Tolerant Tree Against Hunger.</title>
        <authorList>
            <person name="Harrison J."/>
            <person name="Moore K.A."/>
            <person name="Paszkiewicz K."/>
            <person name="Jones T."/>
            <person name="Grant M."/>
            <person name="Ambacheew D."/>
            <person name="Muzemil S."/>
            <person name="Studholme D.J."/>
        </authorList>
    </citation>
    <scope>NUCLEOTIDE SEQUENCE [LARGE SCALE GENOMIC DNA]</scope>
</reference>
<accession>A0A427B8E7</accession>
<dbReference type="PANTHER" id="PTHR18934:SF136">
    <property type="entry name" value="ATP-DEPENDENT RNA HELICASE DHX35-RELATED"/>
    <property type="match status" value="1"/>
</dbReference>
<comment type="caution">
    <text evidence="1">The sequence shown here is derived from an EMBL/GenBank/DDBJ whole genome shotgun (WGS) entry which is preliminary data.</text>
</comment>